<dbReference type="SUPFAM" id="SSF89095">
    <property type="entry name" value="GatB/YqeY motif"/>
    <property type="match status" value="1"/>
</dbReference>
<evidence type="ECO:0000313" key="2">
    <source>
        <dbReference type="Proteomes" id="UP001359886"/>
    </source>
</evidence>
<dbReference type="PANTHER" id="PTHR28055:SF1">
    <property type="entry name" value="ALTERED INHERITANCE OF MITOCHONDRIA PROTEIN 41, MITOCHONDRIAL"/>
    <property type="match status" value="1"/>
</dbReference>
<accession>A0AAW9RGU6</accession>
<gene>
    <name evidence="1" type="ORF">V3330_17935</name>
</gene>
<dbReference type="InterPro" id="IPR019004">
    <property type="entry name" value="YqeY/Aim41"/>
</dbReference>
<dbReference type="PANTHER" id="PTHR28055">
    <property type="entry name" value="ALTERED INHERITANCE OF MITOCHONDRIA PROTEIN 41, MITOCHONDRIAL"/>
    <property type="match status" value="1"/>
</dbReference>
<organism evidence="1 2">
    <name type="scientific">Elongatibacter sediminis</name>
    <dbReference type="NCBI Taxonomy" id="3119006"/>
    <lineage>
        <taxon>Bacteria</taxon>
        <taxon>Pseudomonadati</taxon>
        <taxon>Pseudomonadota</taxon>
        <taxon>Gammaproteobacteria</taxon>
        <taxon>Chromatiales</taxon>
        <taxon>Wenzhouxiangellaceae</taxon>
        <taxon>Elongatibacter</taxon>
    </lineage>
</organism>
<dbReference type="AlphaFoldDB" id="A0AAW9RGU6"/>
<name>A0AAW9RGU6_9GAMM</name>
<dbReference type="Proteomes" id="UP001359886">
    <property type="component" value="Unassembled WGS sequence"/>
</dbReference>
<reference evidence="1 2" key="1">
    <citation type="submission" date="2024-02" db="EMBL/GenBank/DDBJ databases">
        <title>A novel Wenzhouxiangellaceae bacterium, isolated from coastal sediments.</title>
        <authorList>
            <person name="Du Z.-J."/>
            <person name="Ye Y.-Q."/>
            <person name="Zhang X.-Y."/>
        </authorList>
    </citation>
    <scope>NUCLEOTIDE SEQUENCE [LARGE SCALE GENOMIC DNA]</scope>
    <source>
        <strain evidence="1 2">CH-27</strain>
    </source>
</reference>
<proteinExistence type="predicted"/>
<dbReference type="EMBL" id="JAZHOG010000015">
    <property type="protein sequence ID" value="MEJ8569513.1"/>
    <property type="molecule type" value="Genomic_DNA"/>
</dbReference>
<keyword evidence="2" id="KW-1185">Reference proteome</keyword>
<dbReference type="InterPro" id="IPR023168">
    <property type="entry name" value="GatB_Yqey_C_2"/>
</dbReference>
<dbReference type="Gene3D" id="1.10.10.410">
    <property type="match status" value="1"/>
</dbReference>
<sequence>MALKDRIQEDVKDAMRARDRDRLAVLRLVSAALKQKEVDERIELDDAAVLSILDKMVKQRRESIEQYDQAGREELAARERYELETIQSYLPEPLDEAELDALIAQAIEATGASSMRDMGPVMNALREQVQGRADMKAVSQAVKARLNG</sequence>
<dbReference type="RefSeq" id="WP_354696840.1">
    <property type="nucleotide sequence ID" value="NZ_JAZHOG010000015.1"/>
</dbReference>
<dbReference type="InterPro" id="IPR042184">
    <property type="entry name" value="YqeY/Aim41_N"/>
</dbReference>
<evidence type="ECO:0000313" key="1">
    <source>
        <dbReference type="EMBL" id="MEJ8569513.1"/>
    </source>
</evidence>
<dbReference type="InterPro" id="IPR003789">
    <property type="entry name" value="Asn/Gln_tRNA_amidoTrase-B-like"/>
</dbReference>
<dbReference type="GO" id="GO:0016884">
    <property type="term" value="F:carbon-nitrogen ligase activity, with glutamine as amido-N-donor"/>
    <property type="evidence" value="ECO:0007669"/>
    <property type="project" value="InterPro"/>
</dbReference>
<dbReference type="Pfam" id="PF09424">
    <property type="entry name" value="YqeY"/>
    <property type="match status" value="1"/>
</dbReference>
<protein>
    <submittedName>
        <fullName evidence="1">GatB/YqeY domain-containing protein</fullName>
    </submittedName>
</protein>
<comment type="caution">
    <text evidence="1">The sequence shown here is derived from an EMBL/GenBank/DDBJ whole genome shotgun (WGS) entry which is preliminary data.</text>
</comment>
<dbReference type="Gene3D" id="1.10.1510.10">
    <property type="entry name" value="Uncharacterised protein YqeY/AIM41 PF09424, N-terminal domain"/>
    <property type="match status" value="1"/>
</dbReference>